<dbReference type="Gene3D" id="3.30.930.10">
    <property type="entry name" value="Bira Bifunctional Protein, Domain 2"/>
    <property type="match status" value="2"/>
</dbReference>
<dbReference type="PANTHER" id="PTHR42753">
    <property type="entry name" value="MITOCHONDRIAL RIBOSOME PROTEIN L39/PROLYL-TRNA LIGASE FAMILY MEMBER"/>
    <property type="match status" value="1"/>
</dbReference>
<dbReference type="InterPro" id="IPR002316">
    <property type="entry name" value="Pro-tRNA-ligase_IIa"/>
</dbReference>
<dbReference type="Proteomes" id="UP000034799">
    <property type="component" value="Unassembled WGS sequence"/>
</dbReference>
<dbReference type="InterPro" id="IPR004154">
    <property type="entry name" value="Anticodon-bd"/>
</dbReference>
<dbReference type="GO" id="GO:0005829">
    <property type="term" value="C:cytosol"/>
    <property type="evidence" value="ECO:0007669"/>
    <property type="project" value="TreeGrafter"/>
</dbReference>
<evidence type="ECO:0000313" key="14">
    <source>
        <dbReference type="EMBL" id="KKR06405.1"/>
    </source>
</evidence>
<gene>
    <name evidence="14" type="ORF">UT34_C0001G0445</name>
</gene>
<evidence type="ECO:0000256" key="11">
    <source>
        <dbReference type="ARBA" id="ARBA00047671"/>
    </source>
</evidence>
<sequence>MKYTKLFGKTSKAGKVYESKSVEYLFRGAFIDQVMAGGYTFLPLGLRVLQKIEQIVREEMDKIGVELLMPAIVPTEYWKQTGRFDTIDVLFKVVGANKISLERNSAEYVLNPTHEDIIAPTAKKFNLSYKDLPFAVYQIQSKFRNEVRPKTGLLRTREFRMKDLYSFHKDVEDLKRFYEVAREAYMKVYKRLGIGDDTYYTAASGGDFTEDFSHEFQTKLETGEDVVFRVKSNGLCFNKEIAPSLSKAYEQDKEMKEFKDVFGEGIIGVEDLCQFMGIKPYQTTKTLIFESEKGVLVASVRGDYDVNELKLMKVAGVKQLQLATEETVKKVTGAEIGYAGIVNLPKDVMVYIDESVEPLVNFETGGNKTHYHLANVNWGRDLEKPNMFYDIKVAKLGDLYPETKEEYDVFKASEVGNIFPLNTKFTKAVGYYFTDADGSQKEIYMGSYGIGTSRLMGVIAEKFYDDKGILWPANIAPYNVHIVSLGSEGVKEAETLYNELMDGGIEVLWDDRTDVSAGEKFSDADLIGIPVRLVISDRSLQNGGYEFKLRNSKESKIVSKADLKTELAKIS</sequence>
<dbReference type="CDD" id="cd00861">
    <property type="entry name" value="ProRS_anticodon_short"/>
    <property type="match status" value="1"/>
</dbReference>
<dbReference type="PANTHER" id="PTHR42753:SF2">
    <property type="entry name" value="PROLINE--TRNA LIGASE"/>
    <property type="match status" value="1"/>
</dbReference>
<dbReference type="SUPFAM" id="SSF55681">
    <property type="entry name" value="Class II aaRS and biotin synthetases"/>
    <property type="match status" value="1"/>
</dbReference>
<dbReference type="InterPro" id="IPR044140">
    <property type="entry name" value="ProRS_anticodon_short"/>
</dbReference>
<dbReference type="InterPro" id="IPR036621">
    <property type="entry name" value="Anticodon-bd_dom_sf"/>
</dbReference>
<dbReference type="GO" id="GO:0005524">
    <property type="term" value="F:ATP binding"/>
    <property type="evidence" value="ECO:0007669"/>
    <property type="project" value="UniProtKB-KW"/>
</dbReference>
<dbReference type="PRINTS" id="PR01046">
    <property type="entry name" value="TRNASYNTHPRO"/>
</dbReference>
<evidence type="ECO:0000256" key="10">
    <source>
        <dbReference type="ARBA" id="ARBA00023146"/>
    </source>
</evidence>
<reference evidence="14 15" key="1">
    <citation type="journal article" date="2015" name="Nature">
        <title>rRNA introns, odd ribosomes, and small enigmatic genomes across a large radiation of phyla.</title>
        <authorList>
            <person name="Brown C.T."/>
            <person name="Hug L.A."/>
            <person name="Thomas B.C."/>
            <person name="Sharon I."/>
            <person name="Castelle C.J."/>
            <person name="Singh A."/>
            <person name="Wilkins M.J."/>
            <person name="Williams K.H."/>
            <person name="Banfield J.F."/>
        </authorList>
    </citation>
    <scope>NUCLEOTIDE SEQUENCE [LARGE SCALE GENOMIC DNA]</scope>
</reference>
<evidence type="ECO:0000256" key="5">
    <source>
        <dbReference type="ARBA" id="ARBA00022490"/>
    </source>
</evidence>
<dbReference type="SUPFAM" id="SSF55826">
    <property type="entry name" value="YbaK/ProRS associated domain"/>
    <property type="match status" value="1"/>
</dbReference>
<accession>A0A0G0Q7H9</accession>
<evidence type="ECO:0000256" key="8">
    <source>
        <dbReference type="ARBA" id="ARBA00022840"/>
    </source>
</evidence>
<dbReference type="InterPro" id="IPR036754">
    <property type="entry name" value="YbaK/aa-tRNA-synt-asso_dom_sf"/>
</dbReference>
<keyword evidence="8" id="KW-0067">ATP-binding</keyword>
<comment type="subcellular location">
    <subcellularLocation>
        <location evidence="1">Cytoplasm</location>
    </subcellularLocation>
</comment>
<dbReference type="InterPro" id="IPR006195">
    <property type="entry name" value="aa-tRNA-synth_II"/>
</dbReference>
<dbReference type="CDD" id="cd04334">
    <property type="entry name" value="ProRS-INS"/>
    <property type="match status" value="1"/>
</dbReference>
<comment type="subunit">
    <text evidence="2">Homodimer.</text>
</comment>
<dbReference type="InterPro" id="IPR050062">
    <property type="entry name" value="Pro-tRNA_synthetase"/>
</dbReference>
<evidence type="ECO:0000313" key="15">
    <source>
        <dbReference type="Proteomes" id="UP000034799"/>
    </source>
</evidence>
<dbReference type="InterPro" id="IPR002314">
    <property type="entry name" value="aa-tRNA-synt_IIb"/>
</dbReference>
<dbReference type="PATRIC" id="fig|1619100.3.peg.452"/>
<proteinExistence type="predicted"/>
<dbReference type="NCBIfam" id="TIGR00409">
    <property type="entry name" value="proS_fam_II"/>
    <property type="match status" value="1"/>
</dbReference>
<name>A0A0G0Q7H9_9BACT</name>
<dbReference type="EMBL" id="LBWK01000001">
    <property type="protein sequence ID" value="KKR06405.1"/>
    <property type="molecule type" value="Genomic_DNA"/>
</dbReference>
<evidence type="ECO:0000256" key="1">
    <source>
        <dbReference type="ARBA" id="ARBA00004496"/>
    </source>
</evidence>
<evidence type="ECO:0000256" key="9">
    <source>
        <dbReference type="ARBA" id="ARBA00022917"/>
    </source>
</evidence>
<dbReference type="Gene3D" id="3.90.960.10">
    <property type="entry name" value="YbaK/aminoacyl-tRNA synthetase-associated domain"/>
    <property type="match status" value="1"/>
</dbReference>
<comment type="catalytic activity">
    <reaction evidence="11">
        <text>tRNA(Pro) + L-proline + ATP = L-prolyl-tRNA(Pro) + AMP + diphosphate</text>
        <dbReference type="Rhea" id="RHEA:14305"/>
        <dbReference type="Rhea" id="RHEA-COMP:9700"/>
        <dbReference type="Rhea" id="RHEA-COMP:9702"/>
        <dbReference type="ChEBI" id="CHEBI:30616"/>
        <dbReference type="ChEBI" id="CHEBI:33019"/>
        <dbReference type="ChEBI" id="CHEBI:60039"/>
        <dbReference type="ChEBI" id="CHEBI:78442"/>
        <dbReference type="ChEBI" id="CHEBI:78532"/>
        <dbReference type="ChEBI" id="CHEBI:456215"/>
        <dbReference type="EC" id="6.1.1.15"/>
    </reaction>
</comment>
<dbReference type="InterPro" id="IPR045864">
    <property type="entry name" value="aa-tRNA-synth_II/BPL/LPL"/>
</dbReference>
<evidence type="ECO:0000256" key="12">
    <source>
        <dbReference type="NCBIfam" id="TIGR00409"/>
    </source>
</evidence>
<dbReference type="AlphaFoldDB" id="A0A0G0Q7H9"/>
<organism evidence="14 15">
    <name type="scientific">candidate division WS6 bacterium GW2011_GWF2_39_15</name>
    <dbReference type="NCBI Taxonomy" id="1619100"/>
    <lineage>
        <taxon>Bacteria</taxon>
        <taxon>Candidatus Dojkabacteria</taxon>
    </lineage>
</organism>
<dbReference type="PROSITE" id="PS50862">
    <property type="entry name" value="AA_TRNA_LIGASE_II"/>
    <property type="match status" value="1"/>
</dbReference>
<protein>
    <recommendedName>
        <fullName evidence="4 12">Proline--tRNA ligase</fullName>
        <ecNumber evidence="3 12">6.1.1.15</ecNumber>
    </recommendedName>
</protein>
<dbReference type="STRING" id="1619100.UT34_C0001G0445"/>
<dbReference type="Pfam" id="PF00587">
    <property type="entry name" value="tRNA-synt_2b"/>
    <property type="match status" value="1"/>
</dbReference>
<dbReference type="Gene3D" id="3.40.50.800">
    <property type="entry name" value="Anticodon-binding domain"/>
    <property type="match status" value="1"/>
</dbReference>
<dbReference type="SUPFAM" id="SSF52954">
    <property type="entry name" value="Class II aaRS ABD-related"/>
    <property type="match status" value="1"/>
</dbReference>
<evidence type="ECO:0000256" key="3">
    <source>
        <dbReference type="ARBA" id="ARBA00012831"/>
    </source>
</evidence>
<keyword evidence="6" id="KW-0436">Ligase</keyword>
<dbReference type="Pfam" id="PF03129">
    <property type="entry name" value="HGTP_anticodon"/>
    <property type="match status" value="1"/>
</dbReference>
<evidence type="ECO:0000256" key="6">
    <source>
        <dbReference type="ARBA" id="ARBA00022598"/>
    </source>
</evidence>
<keyword evidence="5" id="KW-0963">Cytoplasm</keyword>
<dbReference type="InterPro" id="IPR007214">
    <property type="entry name" value="YbaK/aa-tRNA-synth-assoc-dom"/>
</dbReference>
<dbReference type="EC" id="6.1.1.15" evidence="3 12"/>
<evidence type="ECO:0000256" key="7">
    <source>
        <dbReference type="ARBA" id="ARBA00022741"/>
    </source>
</evidence>
<feature type="domain" description="Aminoacyl-transfer RNA synthetases class-II family profile" evidence="13">
    <location>
        <begin position="32"/>
        <end position="472"/>
    </location>
</feature>
<keyword evidence="7" id="KW-0547">Nucleotide-binding</keyword>
<evidence type="ECO:0000256" key="2">
    <source>
        <dbReference type="ARBA" id="ARBA00011738"/>
    </source>
</evidence>
<dbReference type="Pfam" id="PF04073">
    <property type="entry name" value="tRNA_edit"/>
    <property type="match status" value="1"/>
</dbReference>
<dbReference type="GO" id="GO:0002161">
    <property type="term" value="F:aminoacyl-tRNA deacylase activity"/>
    <property type="evidence" value="ECO:0007669"/>
    <property type="project" value="InterPro"/>
</dbReference>
<dbReference type="GO" id="GO:0004827">
    <property type="term" value="F:proline-tRNA ligase activity"/>
    <property type="evidence" value="ECO:0007669"/>
    <property type="project" value="UniProtKB-UniRule"/>
</dbReference>
<evidence type="ECO:0000259" key="13">
    <source>
        <dbReference type="PROSITE" id="PS50862"/>
    </source>
</evidence>
<evidence type="ECO:0000256" key="4">
    <source>
        <dbReference type="ARBA" id="ARBA00019110"/>
    </source>
</evidence>
<keyword evidence="9" id="KW-0648">Protein biosynthesis</keyword>
<comment type="caution">
    <text evidence="14">The sequence shown here is derived from an EMBL/GenBank/DDBJ whole genome shotgun (WGS) entry which is preliminary data.</text>
</comment>
<keyword evidence="10 14" id="KW-0030">Aminoacyl-tRNA synthetase</keyword>
<dbReference type="InterPro" id="IPR004500">
    <property type="entry name" value="Pro-tRNA-synth_IIa_bac-type"/>
</dbReference>
<dbReference type="GO" id="GO:0006433">
    <property type="term" value="P:prolyl-tRNA aminoacylation"/>
    <property type="evidence" value="ECO:0007669"/>
    <property type="project" value="UniProtKB-UniRule"/>
</dbReference>